<dbReference type="EMBL" id="CP042469">
    <property type="protein sequence ID" value="QOX63394.1"/>
    <property type="molecule type" value="Genomic_DNA"/>
</dbReference>
<protein>
    <submittedName>
        <fullName evidence="1">Tetratricopeptide repeat protein</fullName>
    </submittedName>
</protein>
<keyword evidence="2" id="KW-1185">Reference proteome</keyword>
<accession>A0ACD1AAF7</accession>
<evidence type="ECO:0000313" key="1">
    <source>
        <dbReference type="EMBL" id="QOX63394.1"/>
    </source>
</evidence>
<gene>
    <name evidence="1" type="ORF">FRZ06_08525</name>
</gene>
<dbReference type="Proteomes" id="UP000594014">
    <property type="component" value="Chromosome"/>
</dbReference>
<proteinExistence type="predicted"/>
<sequence length="140" mass="16549">MSEPQAEERGTRMIILDGEGDRPSRSRMEDMLERRLERLLMEPDQPKRYNDVGVPLLELEEIELAEMYFQKGYQMMKARQELKLESEELKLLENYGLVLYRLGRYDEALTIYQEALQFDIENEKILEPLGELSYLLGGQK</sequence>
<evidence type="ECO:0000313" key="2">
    <source>
        <dbReference type="Proteomes" id="UP000594014"/>
    </source>
</evidence>
<organism evidence="1 2">
    <name type="scientific">Anoxybacterium hadale</name>
    <dbReference type="NCBI Taxonomy" id="3408580"/>
    <lineage>
        <taxon>Bacteria</taxon>
        <taxon>Bacillati</taxon>
        <taxon>Bacillota</taxon>
        <taxon>Clostridia</taxon>
        <taxon>Peptostreptococcales</taxon>
        <taxon>Anaerovoracaceae</taxon>
        <taxon>Anoxybacterium</taxon>
    </lineage>
</organism>
<name>A0ACD1AAF7_9FIRM</name>
<reference evidence="1" key="1">
    <citation type="submission" date="2019-08" db="EMBL/GenBank/DDBJ databases">
        <title>Genome sequence of Clostridiales bacterium MT110.</title>
        <authorList>
            <person name="Cao J."/>
        </authorList>
    </citation>
    <scope>NUCLEOTIDE SEQUENCE</scope>
    <source>
        <strain evidence="1">MT110</strain>
    </source>
</reference>